<proteinExistence type="predicted"/>
<protein>
    <submittedName>
        <fullName evidence="2">Uncharacterized protein</fullName>
    </submittedName>
</protein>
<name>A0A2P2LL25_RHIMU</name>
<keyword evidence="1" id="KW-1133">Transmembrane helix</keyword>
<organism evidence="2">
    <name type="scientific">Rhizophora mucronata</name>
    <name type="common">Asiatic mangrove</name>
    <dbReference type="NCBI Taxonomy" id="61149"/>
    <lineage>
        <taxon>Eukaryota</taxon>
        <taxon>Viridiplantae</taxon>
        <taxon>Streptophyta</taxon>
        <taxon>Embryophyta</taxon>
        <taxon>Tracheophyta</taxon>
        <taxon>Spermatophyta</taxon>
        <taxon>Magnoliopsida</taxon>
        <taxon>eudicotyledons</taxon>
        <taxon>Gunneridae</taxon>
        <taxon>Pentapetalae</taxon>
        <taxon>rosids</taxon>
        <taxon>fabids</taxon>
        <taxon>Malpighiales</taxon>
        <taxon>Rhizophoraceae</taxon>
        <taxon>Rhizophora</taxon>
    </lineage>
</organism>
<keyword evidence="1" id="KW-0812">Transmembrane</keyword>
<dbReference type="AlphaFoldDB" id="A0A2P2LL25"/>
<keyword evidence="1" id="KW-0472">Membrane</keyword>
<sequence>MLELLGVVFPVSNIKFLFLGLKLYALVIYSWPKKYCECVLHF</sequence>
<evidence type="ECO:0000256" key="1">
    <source>
        <dbReference type="SAM" id="Phobius"/>
    </source>
</evidence>
<dbReference type="EMBL" id="GGEC01038178">
    <property type="protein sequence ID" value="MBX18662.1"/>
    <property type="molecule type" value="Transcribed_RNA"/>
</dbReference>
<reference evidence="2" key="1">
    <citation type="submission" date="2018-02" db="EMBL/GenBank/DDBJ databases">
        <title>Rhizophora mucronata_Transcriptome.</title>
        <authorList>
            <person name="Meera S.P."/>
            <person name="Sreeshan A."/>
            <person name="Augustine A."/>
        </authorList>
    </citation>
    <scope>NUCLEOTIDE SEQUENCE</scope>
    <source>
        <tissue evidence="2">Leaf</tissue>
    </source>
</reference>
<feature type="transmembrane region" description="Helical" evidence="1">
    <location>
        <begin position="12"/>
        <end position="31"/>
    </location>
</feature>
<accession>A0A2P2LL25</accession>
<evidence type="ECO:0000313" key="2">
    <source>
        <dbReference type="EMBL" id="MBX18662.1"/>
    </source>
</evidence>